<comment type="function">
    <text evidence="3 14 16">Endonuclease that specifically degrades the RNA of RNA-DNA hybrids.</text>
</comment>
<dbReference type="RefSeq" id="WP_107583899.1">
    <property type="nucleotide sequence ID" value="NZ_PZJJ01000005.1"/>
</dbReference>
<evidence type="ECO:0000313" key="18">
    <source>
        <dbReference type="EMBL" id="PTL39642.1"/>
    </source>
</evidence>
<dbReference type="HAMAP" id="MF_00052_B">
    <property type="entry name" value="RNase_HII_B"/>
    <property type="match status" value="1"/>
</dbReference>
<dbReference type="NCBIfam" id="NF000594">
    <property type="entry name" value="PRK00015.1-1"/>
    <property type="match status" value="1"/>
</dbReference>
<evidence type="ECO:0000256" key="1">
    <source>
        <dbReference type="ARBA" id="ARBA00000077"/>
    </source>
</evidence>
<reference evidence="18 19" key="1">
    <citation type="submission" date="2018-03" db="EMBL/GenBank/DDBJ databases">
        <title>Alkalicoccus saliphilus sp. nov., isolated from a mineral pool.</title>
        <authorList>
            <person name="Zhao B."/>
        </authorList>
    </citation>
    <scope>NUCLEOTIDE SEQUENCE [LARGE SCALE GENOMIC DNA]</scope>
    <source>
        <strain evidence="18 19">6AG</strain>
    </source>
</reference>
<dbReference type="GO" id="GO:0003723">
    <property type="term" value="F:RNA binding"/>
    <property type="evidence" value="ECO:0007669"/>
    <property type="project" value="UniProtKB-UniRule"/>
</dbReference>
<comment type="cofactor">
    <cofactor evidence="2">
        <name>Mg(2+)</name>
        <dbReference type="ChEBI" id="CHEBI:18420"/>
    </cofactor>
</comment>
<evidence type="ECO:0000256" key="4">
    <source>
        <dbReference type="ARBA" id="ARBA00004496"/>
    </source>
</evidence>
<dbReference type="OrthoDB" id="9803420at2"/>
<evidence type="ECO:0000256" key="15">
    <source>
        <dbReference type="PROSITE-ProRule" id="PRU01319"/>
    </source>
</evidence>
<sequence length="257" mass="29178">MKESINQIKKELQFITAEDRRIQEWRKDERKGVRVLLEKWDKKQETKKKLMDDREEMLYFEKKEKDLGFTATAGIDEVGRGPLAGPVIAAAVILRTSEPPLGITDSKKLSEKKRNEFNEWIWTNASVGIGRAEAWEIDKYNIYQASKMAMKRAVDSLPQLPDSLLIDAMEIETDVRQTSLVKGDTRSVSIAAASIAAKVKRDEWMKQLAEKHPGYGFENHAGYGTKEHLQAMAGLGVTEEHRRSFAPVKEAVCITEN</sequence>
<protein>
    <recommendedName>
        <fullName evidence="7 14">Ribonuclease HII</fullName>
        <shortName evidence="14">RNase HII</shortName>
        <ecNumber evidence="6 14">3.1.26.4</ecNumber>
    </recommendedName>
</protein>
<dbReference type="FunFam" id="3.30.420.10:FF:000006">
    <property type="entry name" value="Ribonuclease HII"/>
    <property type="match status" value="1"/>
</dbReference>
<keyword evidence="19" id="KW-1185">Reference proteome</keyword>
<evidence type="ECO:0000256" key="14">
    <source>
        <dbReference type="HAMAP-Rule" id="MF_00052"/>
    </source>
</evidence>
<dbReference type="EMBL" id="PZJJ01000005">
    <property type="protein sequence ID" value="PTL39642.1"/>
    <property type="molecule type" value="Genomic_DNA"/>
</dbReference>
<dbReference type="Proteomes" id="UP000240509">
    <property type="component" value="Unassembled WGS sequence"/>
</dbReference>
<feature type="domain" description="RNase H type-2" evidence="17">
    <location>
        <begin position="70"/>
        <end position="257"/>
    </location>
</feature>
<dbReference type="NCBIfam" id="NF000595">
    <property type="entry name" value="PRK00015.1-3"/>
    <property type="match status" value="1"/>
</dbReference>
<dbReference type="CDD" id="cd07182">
    <property type="entry name" value="RNase_HII_bacteria_HII_like"/>
    <property type="match status" value="1"/>
</dbReference>
<dbReference type="PANTHER" id="PTHR10954">
    <property type="entry name" value="RIBONUCLEASE H2 SUBUNIT A"/>
    <property type="match status" value="1"/>
</dbReference>
<proteinExistence type="inferred from homology"/>
<dbReference type="InterPro" id="IPR036397">
    <property type="entry name" value="RNaseH_sf"/>
</dbReference>
<evidence type="ECO:0000256" key="11">
    <source>
        <dbReference type="ARBA" id="ARBA00022759"/>
    </source>
</evidence>
<gene>
    <name evidence="14" type="primary">rnhB</name>
    <name evidence="18" type="ORF">C6Y45_04800</name>
</gene>
<dbReference type="Pfam" id="PF01351">
    <property type="entry name" value="RNase_HII"/>
    <property type="match status" value="1"/>
</dbReference>
<name>A0A2T4U8B8_9BACI</name>
<feature type="binding site" evidence="14 15">
    <location>
        <position position="76"/>
    </location>
    <ligand>
        <name>a divalent metal cation</name>
        <dbReference type="ChEBI" id="CHEBI:60240"/>
    </ligand>
</feature>
<dbReference type="EC" id="3.1.26.4" evidence="6 14"/>
<evidence type="ECO:0000256" key="10">
    <source>
        <dbReference type="ARBA" id="ARBA00022723"/>
    </source>
</evidence>
<evidence type="ECO:0000256" key="3">
    <source>
        <dbReference type="ARBA" id="ARBA00004065"/>
    </source>
</evidence>
<evidence type="ECO:0000256" key="6">
    <source>
        <dbReference type="ARBA" id="ARBA00012180"/>
    </source>
</evidence>
<feature type="binding site" evidence="14 15">
    <location>
        <position position="77"/>
    </location>
    <ligand>
        <name>a divalent metal cation</name>
        <dbReference type="ChEBI" id="CHEBI:60240"/>
    </ligand>
</feature>
<comment type="similarity">
    <text evidence="5 14 16">Belongs to the RNase HII family.</text>
</comment>
<dbReference type="GO" id="GO:0005737">
    <property type="term" value="C:cytoplasm"/>
    <property type="evidence" value="ECO:0007669"/>
    <property type="project" value="UniProtKB-SubCell"/>
</dbReference>
<dbReference type="GO" id="GO:0032299">
    <property type="term" value="C:ribonuclease H2 complex"/>
    <property type="evidence" value="ECO:0007669"/>
    <property type="project" value="TreeGrafter"/>
</dbReference>
<keyword evidence="13 14" id="KW-0464">Manganese</keyword>
<dbReference type="GO" id="GO:0043137">
    <property type="term" value="P:DNA replication, removal of RNA primer"/>
    <property type="evidence" value="ECO:0007669"/>
    <property type="project" value="TreeGrafter"/>
</dbReference>
<dbReference type="InterPro" id="IPR001352">
    <property type="entry name" value="RNase_HII/HIII"/>
</dbReference>
<organism evidence="18 19">
    <name type="scientific">Alkalicoccus saliphilus</name>
    <dbReference type="NCBI Taxonomy" id="200989"/>
    <lineage>
        <taxon>Bacteria</taxon>
        <taxon>Bacillati</taxon>
        <taxon>Bacillota</taxon>
        <taxon>Bacilli</taxon>
        <taxon>Bacillales</taxon>
        <taxon>Bacillaceae</taxon>
        <taxon>Alkalicoccus</taxon>
    </lineage>
</organism>
<evidence type="ECO:0000256" key="2">
    <source>
        <dbReference type="ARBA" id="ARBA00001946"/>
    </source>
</evidence>
<evidence type="ECO:0000256" key="16">
    <source>
        <dbReference type="RuleBase" id="RU003515"/>
    </source>
</evidence>
<dbReference type="Gene3D" id="3.30.420.10">
    <property type="entry name" value="Ribonuclease H-like superfamily/Ribonuclease H"/>
    <property type="match status" value="1"/>
</dbReference>
<dbReference type="GO" id="GO:0004523">
    <property type="term" value="F:RNA-DNA hybrid ribonuclease activity"/>
    <property type="evidence" value="ECO:0007669"/>
    <property type="project" value="UniProtKB-UniRule"/>
</dbReference>
<keyword evidence="11 14" id="KW-0255">Endonuclease</keyword>
<evidence type="ECO:0000256" key="13">
    <source>
        <dbReference type="ARBA" id="ARBA00023211"/>
    </source>
</evidence>
<dbReference type="InterPro" id="IPR022898">
    <property type="entry name" value="RNase_HII"/>
</dbReference>
<dbReference type="GO" id="GO:0006298">
    <property type="term" value="P:mismatch repair"/>
    <property type="evidence" value="ECO:0007669"/>
    <property type="project" value="TreeGrafter"/>
</dbReference>
<dbReference type="PANTHER" id="PTHR10954:SF18">
    <property type="entry name" value="RIBONUCLEASE HII"/>
    <property type="match status" value="1"/>
</dbReference>
<keyword evidence="12 14" id="KW-0378">Hydrolase</keyword>
<evidence type="ECO:0000256" key="9">
    <source>
        <dbReference type="ARBA" id="ARBA00022722"/>
    </source>
</evidence>
<keyword evidence="9 14" id="KW-0540">Nuclease</keyword>
<dbReference type="InterPro" id="IPR012337">
    <property type="entry name" value="RNaseH-like_sf"/>
</dbReference>
<comment type="caution">
    <text evidence="18">The sequence shown here is derived from an EMBL/GenBank/DDBJ whole genome shotgun (WGS) entry which is preliminary data.</text>
</comment>
<comment type="subcellular location">
    <subcellularLocation>
        <location evidence="4 14">Cytoplasm</location>
    </subcellularLocation>
</comment>
<keyword evidence="10 14" id="KW-0479">Metal-binding</keyword>
<evidence type="ECO:0000256" key="7">
    <source>
        <dbReference type="ARBA" id="ARBA00019179"/>
    </source>
</evidence>
<feature type="binding site" evidence="14 15">
    <location>
        <position position="167"/>
    </location>
    <ligand>
        <name>a divalent metal cation</name>
        <dbReference type="ChEBI" id="CHEBI:60240"/>
    </ligand>
</feature>
<dbReference type="SUPFAM" id="SSF53098">
    <property type="entry name" value="Ribonuclease H-like"/>
    <property type="match status" value="1"/>
</dbReference>
<comment type="catalytic activity">
    <reaction evidence="1 14 15 16">
        <text>Endonucleolytic cleavage to 5'-phosphomonoester.</text>
        <dbReference type="EC" id="3.1.26.4"/>
    </reaction>
</comment>
<evidence type="ECO:0000256" key="8">
    <source>
        <dbReference type="ARBA" id="ARBA00022490"/>
    </source>
</evidence>
<evidence type="ECO:0000259" key="17">
    <source>
        <dbReference type="PROSITE" id="PS51975"/>
    </source>
</evidence>
<comment type="cofactor">
    <cofactor evidence="14 15">
        <name>Mn(2+)</name>
        <dbReference type="ChEBI" id="CHEBI:29035"/>
    </cofactor>
    <cofactor evidence="14 15">
        <name>Mg(2+)</name>
        <dbReference type="ChEBI" id="CHEBI:18420"/>
    </cofactor>
    <text evidence="14 15">Manganese or magnesium. Binds 1 divalent metal ion per monomer in the absence of substrate. May bind a second metal ion after substrate binding.</text>
</comment>
<evidence type="ECO:0000313" key="19">
    <source>
        <dbReference type="Proteomes" id="UP000240509"/>
    </source>
</evidence>
<evidence type="ECO:0000256" key="5">
    <source>
        <dbReference type="ARBA" id="ARBA00007383"/>
    </source>
</evidence>
<keyword evidence="8 14" id="KW-0963">Cytoplasm</keyword>
<evidence type="ECO:0000256" key="12">
    <source>
        <dbReference type="ARBA" id="ARBA00022801"/>
    </source>
</evidence>
<dbReference type="InterPro" id="IPR024567">
    <property type="entry name" value="RNase_HII/HIII_dom"/>
</dbReference>
<dbReference type="PROSITE" id="PS51975">
    <property type="entry name" value="RNASE_H_2"/>
    <property type="match status" value="1"/>
</dbReference>
<accession>A0A2T4U8B8</accession>
<dbReference type="GO" id="GO:0030145">
    <property type="term" value="F:manganese ion binding"/>
    <property type="evidence" value="ECO:0007669"/>
    <property type="project" value="UniProtKB-UniRule"/>
</dbReference>
<dbReference type="AlphaFoldDB" id="A0A2T4U8B8"/>